<protein>
    <submittedName>
        <fullName evidence="2">Uncharacterized protein</fullName>
    </submittedName>
</protein>
<dbReference type="Proteomes" id="UP000762676">
    <property type="component" value="Unassembled WGS sequence"/>
</dbReference>
<dbReference type="EMBL" id="BMAT01005794">
    <property type="protein sequence ID" value="GFR99811.1"/>
    <property type="molecule type" value="Genomic_DNA"/>
</dbReference>
<evidence type="ECO:0000256" key="1">
    <source>
        <dbReference type="SAM" id="MobiDB-lite"/>
    </source>
</evidence>
<accession>A0AAV4HRI1</accession>
<evidence type="ECO:0000313" key="2">
    <source>
        <dbReference type="EMBL" id="GFR99811.1"/>
    </source>
</evidence>
<sequence length="115" mass="12540">MANHNTANHTTNKGLFHLPIGELKLQTKKDLDQLRSVAQNRQFKGSHESPRSSRGVQVGELGRETQKGVRPAHNNSVSQVFDGQLTQLGQGENDVPVMSILISNKEPQAEASGSE</sequence>
<feature type="region of interest" description="Disordered" evidence="1">
    <location>
        <begin position="39"/>
        <end position="76"/>
    </location>
</feature>
<organism evidence="2 3">
    <name type="scientific">Elysia marginata</name>
    <dbReference type="NCBI Taxonomy" id="1093978"/>
    <lineage>
        <taxon>Eukaryota</taxon>
        <taxon>Metazoa</taxon>
        <taxon>Spiralia</taxon>
        <taxon>Lophotrochozoa</taxon>
        <taxon>Mollusca</taxon>
        <taxon>Gastropoda</taxon>
        <taxon>Heterobranchia</taxon>
        <taxon>Euthyneura</taxon>
        <taxon>Panpulmonata</taxon>
        <taxon>Sacoglossa</taxon>
        <taxon>Placobranchoidea</taxon>
        <taxon>Plakobranchidae</taxon>
        <taxon>Elysia</taxon>
    </lineage>
</organism>
<reference evidence="2 3" key="1">
    <citation type="journal article" date="2021" name="Elife">
        <title>Chloroplast acquisition without the gene transfer in kleptoplastic sea slugs, Plakobranchus ocellatus.</title>
        <authorList>
            <person name="Maeda T."/>
            <person name="Takahashi S."/>
            <person name="Yoshida T."/>
            <person name="Shimamura S."/>
            <person name="Takaki Y."/>
            <person name="Nagai Y."/>
            <person name="Toyoda A."/>
            <person name="Suzuki Y."/>
            <person name="Arimoto A."/>
            <person name="Ishii H."/>
            <person name="Satoh N."/>
            <person name="Nishiyama T."/>
            <person name="Hasebe M."/>
            <person name="Maruyama T."/>
            <person name="Minagawa J."/>
            <person name="Obokata J."/>
            <person name="Shigenobu S."/>
        </authorList>
    </citation>
    <scope>NUCLEOTIDE SEQUENCE [LARGE SCALE GENOMIC DNA]</scope>
</reference>
<dbReference type="AlphaFoldDB" id="A0AAV4HRI1"/>
<comment type="caution">
    <text evidence="2">The sequence shown here is derived from an EMBL/GenBank/DDBJ whole genome shotgun (WGS) entry which is preliminary data.</text>
</comment>
<name>A0AAV4HRI1_9GAST</name>
<gene>
    <name evidence="2" type="ORF">ElyMa_002801200</name>
</gene>
<proteinExistence type="predicted"/>
<evidence type="ECO:0000313" key="3">
    <source>
        <dbReference type="Proteomes" id="UP000762676"/>
    </source>
</evidence>
<keyword evidence="3" id="KW-1185">Reference proteome</keyword>